<proteinExistence type="predicted"/>
<dbReference type="InterPro" id="IPR056238">
    <property type="entry name" value="YunG-like"/>
</dbReference>
<dbReference type="AlphaFoldDB" id="A0A521CDS7"/>
<sequence>MIKVGVKALNPIYEKLLEILFDVSSEQSSTKSAPENPACGQCDVTALVVQDVLGGNILKTPLPAGWHFI</sequence>
<accession>A0A521CDS7</accession>
<name>A0A521CDS7_9BACL</name>
<reference evidence="1 2" key="1">
    <citation type="submission" date="2017-05" db="EMBL/GenBank/DDBJ databases">
        <authorList>
            <person name="Varghese N."/>
            <person name="Submissions S."/>
        </authorList>
    </citation>
    <scope>NUCLEOTIDE SEQUENCE [LARGE SCALE GENOMIC DNA]</scope>
    <source>
        <strain evidence="1 2">DSM 45474</strain>
    </source>
</reference>
<dbReference type="EMBL" id="FXTI01000003">
    <property type="protein sequence ID" value="SMO57594.1"/>
    <property type="molecule type" value="Genomic_DNA"/>
</dbReference>
<keyword evidence="2" id="KW-1185">Reference proteome</keyword>
<gene>
    <name evidence="1" type="ORF">SAMN06264849_103295</name>
</gene>
<dbReference type="RefSeq" id="WP_246064874.1">
    <property type="nucleotide sequence ID" value="NZ_FXTI01000003.1"/>
</dbReference>
<protein>
    <submittedName>
        <fullName evidence="1">Uncharacterized protein</fullName>
    </submittedName>
</protein>
<organism evidence="1 2">
    <name type="scientific">Melghirimyces algeriensis</name>
    <dbReference type="NCBI Taxonomy" id="910412"/>
    <lineage>
        <taxon>Bacteria</taxon>
        <taxon>Bacillati</taxon>
        <taxon>Bacillota</taxon>
        <taxon>Bacilli</taxon>
        <taxon>Bacillales</taxon>
        <taxon>Thermoactinomycetaceae</taxon>
        <taxon>Melghirimyces</taxon>
    </lineage>
</organism>
<evidence type="ECO:0000313" key="1">
    <source>
        <dbReference type="EMBL" id="SMO57594.1"/>
    </source>
</evidence>
<dbReference type="Pfam" id="PF24585">
    <property type="entry name" value="YunG"/>
    <property type="match status" value="1"/>
</dbReference>
<evidence type="ECO:0000313" key="2">
    <source>
        <dbReference type="Proteomes" id="UP000315636"/>
    </source>
</evidence>
<dbReference type="Proteomes" id="UP000315636">
    <property type="component" value="Unassembled WGS sequence"/>
</dbReference>